<comment type="caution">
    <text evidence="1">The sequence shown here is derived from an EMBL/GenBank/DDBJ whole genome shotgun (WGS) entry which is preliminary data.</text>
</comment>
<accession>A0AAD7G647</accession>
<dbReference type="EMBL" id="JARKIE010000182">
    <property type="protein sequence ID" value="KAJ7670309.1"/>
    <property type="molecule type" value="Genomic_DNA"/>
</dbReference>
<protein>
    <submittedName>
        <fullName evidence="1">Uncharacterized protein</fullName>
    </submittedName>
</protein>
<organism evidence="1 2">
    <name type="scientific">Mycena rosella</name>
    <name type="common">Pink bonnet</name>
    <name type="synonym">Agaricus rosellus</name>
    <dbReference type="NCBI Taxonomy" id="1033263"/>
    <lineage>
        <taxon>Eukaryota</taxon>
        <taxon>Fungi</taxon>
        <taxon>Dikarya</taxon>
        <taxon>Basidiomycota</taxon>
        <taxon>Agaricomycotina</taxon>
        <taxon>Agaricomycetes</taxon>
        <taxon>Agaricomycetidae</taxon>
        <taxon>Agaricales</taxon>
        <taxon>Marasmiineae</taxon>
        <taxon>Mycenaceae</taxon>
        <taxon>Mycena</taxon>
    </lineage>
</organism>
<evidence type="ECO:0000313" key="2">
    <source>
        <dbReference type="Proteomes" id="UP001221757"/>
    </source>
</evidence>
<name>A0AAD7G647_MYCRO</name>
<dbReference type="Proteomes" id="UP001221757">
    <property type="component" value="Unassembled WGS sequence"/>
</dbReference>
<sequence>MQSLSEPSLNIPDIVVQSLPNDVVFTSPSIRRLASFIHDIIVCSAALPQTGLTFMKSVPASILDQKDNTIVRLHEPEVGEPPLILVHGGTGLIYSFAYMQTHFKTNGDKVAQLALIDSSPLLAINRTGLDPSTDLADPQNRHDLEERSVRGVCKVYRSYNDGWWNKFAAVIWDRWNGRLRAEDMTELMRNMYENLIGGSANAFEFALSQAWGDHKGYDEVLAGMVAWMKEIQSPVNKATHGIIKNMPPDAQAKWGAFGVDWVREDVHVVEIDANHSNIVAHIEFASAWIRSAAPCPWPRQ</sequence>
<proteinExistence type="predicted"/>
<keyword evidence="2" id="KW-1185">Reference proteome</keyword>
<evidence type="ECO:0000313" key="1">
    <source>
        <dbReference type="EMBL" id="KAJ7670309.1"/>
    </source>
</evidence>
<dbReference type="AlphaFoldDB" id="A0AAD7G647"/>
<reference evidence="1" key="1">
    <citation type="submission" date="2023-03" db="EMBL/GenBank/DDBJ databases">
        <title>Massive genome expansion in bonnet fungi (Mycena s.s.) driven by repeated elements and novel gene families across ecological guilds.</title>
        <authorList>
            <consortium name="Lawrence Berkeley National Laboratory"/>
            <person name="Harder C.B."/>
            <person name="Miyauchi S."/>
            <person name="Viragh M."/>
            <person name="Kuo A."/>
            <person name="Thoen E."/>
            <person name="Andreopoulos B."/>
            <person name="Lu D."/>
            <person name="Skrede I."/>
            <person name="Drula E."/>
            <person name="Henrissat B."/>
            <person name="Morin E."/>
            <person name="Kohler A."/>
            <person name="Barry K."/>
            <person name="LaButti K."/>
            <person name="Morin E."/>
            <person name="Salamov A."/>
            <person name="Lipzen A."/>
            <person name="Mereny Z."/>
            <person name="Hegedus B."/>
            <person name="Baldrian P."/>
            <person name="Stursova M."/>
            <person name="Weitz H."/>
            <person name="Taylor A."/>
            <person name="Grigoriev I.V."/>
            <person name="Nagy L.G."/>
            <person name="Martin F."/>
            <person name="Kauserud H."/>
        </authorList>
    </citation>
    <scope>NUCLEOTIDE SEQUENCE</scope>
    <source>
        <strain evidence="1">CBHHK067</strain>
    </source>
</reference>
<gene>
    <name evidence="1" type="ORF">B0H17DRAFT_1209411</name>
</gene>